<protein>
    <submittedName>
        <fullName evidence="1">Uncharacterized protein</fullName>
    </submittedName>
</protein>
<gene>
    <name evidence="1" type="ordered locus">Thivi_2270</name>
</gene>
<evidence type="ECO:0000313" key="1">
    <source>
        <dbReference type="EMBL" id="AFL74219.1"/>
    </source>
</evidence>
<name>I3YB51_THIV6</name>
<organism evidence="1 2">
    <name type="scientific">Thiocystis violascens (strain ATCC 17096 / DSM 198 / 6111)</name>
    <name type="common">Chromatium violascens</name>
    <dbReference type="NCBI Taxonomy" id="765911"/>
    <lineage>
        <taxon>Bacteria</taxon>
        <taxon>Pseudomonadati</taxon>
        <taxon>Pseudomonadota</taxon>
        <taxon>Gammaproteobacteria</taxon>
        <taxon>Chromatiales</taxon>
        <taxon>Chromatiaceae</taxon>
        <taxon>Thiocystis</taxon>
    </lineage>
</organism>
<proteinExistence type="predicted"/>
<dbReference type="Proteomes" id="UP000006062">
    <property type="component" value="Chromosome"/>
</dbReference>
<dbReference type="EMBL" id="CP003154">
    <property type="protein sequence ID" value="AFL74219.1"/>
    <property type="molecule type" value="Genomic_DNA"/>
</dbReference>
<dbReference type="AlphaFoldDB" id="I3YB51"/>
<dbReference type="KEGG" id="tvi:Thivi_2270"/>
<evidence type="ECO:0000313" key="2">
    <source>
        <dbReference type="Proteomes" id="UP000006062"/>
    </source>
</evidence>
<reference evidence="1 2" key="1">
    <citation type="submission" date="2012-06" db="EMBL/GenBank/DDBJ databases">
        <title>Complete sequence of Thiocystis violascens DSM 198.</title>
        <authorList>
            <consortium name="US DOE Joint Genome Institute"/>
            <person name="Lucas S."/>
            <person name="Han J."/>
            <person name="Lapidus A."/>
            <person name="Cheng J.-F."/>
            <person name="Goodwin L."/>
            <person name="Pitluck S."/>
            <person name="Peters L."/>
            <person name="Ovchinnikova G."/>
            <person name="Teshima H."/>
            <person name="Detter J.C."/>
            <person name="Han C."/>
            <person name="Tapia R."/>
            <person name="Land M."/>
            <person name="Hauser L."/>
            <person name="Kyrpides N."/>
            <person name="Ivanova N."/>
            <person name="Pagani I."/>
            <person name="Vogl K."/>
            <person name="Liu Z."/>
            <person name="Frigaard N.-U."/>
            <person name="Bryant D."/>
            <person name="Woyke T."/>
        </authorList>
    </citation>
    <scope>NUCLEOTIDE SEQUENCE [LARGE SCALE GENOMIC DNA]</scope>
    <source>
        <strain evidence="2">ATCC 17096 / DSM 198 / 6111</strain>
    </source>
</reference>
<dbReference type="eggNOG" id="COG5464">
    <property type="taxonomic scope" value="Bacteria"/>
</dbReference>
<accession>I3YB51</accession>
<keyword evidence="2" id="KW-1185">Reference proteome</keyword>
<sequence>MRYRDRSRHPPYHPRPVMSSVSAADLLDPKNDYVFKRIFGEDPSLLVALINDLRPDLPEIRAVEILNPGIRAEELRGKYIMTPCARRSGSTCWTSTFLSPIPNNARKLSGVSRCATRINPKSRSGTDSS</sequence>
<dbReference type="STRING" id="765911.Thivi_2270"/>
<dbReference type="HOGENOM" id="CLU_1947859_0_0_6"/>